<keyword evidence="2" id="KW-1185">Reference proteome</keyword>
<dbReference type="EMBL" id="CM032181">
    <property type="protein sequence ID" value="KAG7100190.1"/>
    <property type="molecule type" value="Genomic_DNA"/>
</dbReference>
<evidence type="ECO:0000313" key="2">
    <source>
        <dbReference type="Proteomes" id="UP001049176"/>
    </source>
</evidence>
<name>A0A9P7V4L5_9AGAR</name>
<dbReference type="AlphaFoldDB" id="A0A9P7V4L5"/>
<dbReference type="KEGG" id="more:E1B28_001967"/>
<proteinExistence type="predicted"/>
<accession>A0A9P7V4L5</accession>
<dbReference type="Proteomes" id="UP001049176">
    <property type="component" value="Chromosome 1"/>
</dbReference>
<dbReference type="OrthoDB" id="2970504at2759"/>
<dbReference type="GeneID" id="66071043"/>
<protein>
    <submittedName>
        <fullName evidence="1">Uncharacterized protein</fullName>
    </submittedName>
</protein>
<comment type="caution">
    <text evidence="1">The sequence shown here is derived from an EMBL/GenBank/DDBJ whole genome shotgun (WGS) entry which is preliminary data.</text>
</comment>
<organism evidence="1 2">
    <name type="scientific">Marasmius oreades</name>
    <name type="common">fairy-ring Marasmius</name>
    <dbReference type="NCBI Taxonomy" id="181124"/>
    <lineage>
        <taxon>Eukaryota</taxon>
        <taxon>Fungi</taxon>
        <taxon>Dikarya</taxon>
        <taxon>Basidiomycota</taxon>
        <taxon>Agaricomycotina</taxon>
        <taxon>Agaricomycetes</taxon>
        <taxon>Agaricomycetidae</taxon>
        <taxon>Agaricales</taxon>
        <taxon>Marasmiineae</taxon>
        <taxon>Marasmiaceae</taxon>
        <taxon>Marasmius</taxon>
    </lineage>
</organism>
<evidence type="ECO:0000313" key="1">
    <source>
        <dbReference type="EMBL" id="KAG7100190.1"/>
    </source>
</evidence>
<sequence>MYSSQNWSSNIRRLLVDSSIVRHAASSNSEPSKTPSRPVGYLARSSRHPPGTIWRKFVAKCVFFDLLKGVKVSQRRIARMYETGLGAIVMYEIPYSIISGSQDSKSLSWTVENVFGYPDDSSIEGMTEEEFLDQIKVRMVYTPSYACTSFVAGQAMNTLITKSDIQLVPAPGGLGFAIVTESFTSDHGLSRSALALPDLSKKVLRPIPASDCAPRFLRDKALWSEDDPDTDALEMDWVQVLLFDPDSEDDIVESRSFPETFDEQEDASSRLNVTNVFDRFNASTFDPISSISPSPSQSLSTSSSVDITTSLGYFSSRSEYSLFTVGLLEPSTSFEADIGDVSICTLISDCDSYSSLSSVFLGPATPSKGPHQHSDLVGVRPLTKFDSTGDQFTPSFYTPGSFTVKPSDSDTIANADLFLRTGDSCGLRVSALKGDEVEQLGKSQRLYPSGIGKENIPPPAVRK</sequence>
<gene>
    <name evidence="1" type="ORF">E1B28_001967</name>
</gene>
<reference evidence="1" key="1">
    <citation type="journal article" date="2021" name="Genome Biol. Evol.">
        <title>The assembled and annotated genome of the fairy-ring fungus Marasmius oreades.</title>
        <authorList>
            <person name="Hiltunen M."/>
            <person name="Ament-Velasquez S.L."/>
            <person name="Johannesson H."/>
        </authorList>
    </citation>
    <scope>NUCLEOTIDE SEQUENCE</scope>
    <source>
        <strain evidence="1">03SP1</strain>
    </source>
</reference>
<dbReference type="RefSeq" id="XP_043016660.1">
    <property type="nucleotide sequence ID" value="XM_043147946.1"/>
</dbReference>